<reference evidence="2 3" key="1">
    <citation type="journal article" date="2019" name="Gigascience">
        <title>Whole-genome sequence of the oriental lung fluke Paragonimus westermani.</title>
        <authorList>
            <person name="Oey H."/>
            <person name="Zakrzewski M."/>
            <person name="Narain K."/>
            <person name="Devi K.R."/>
            <person name="Agatsuma T."/>
            <person name="Nawaratna S."/>
            <person name="Gobert G.N."/>
            <person name="Jones M.K."/>
            <person name="Ragan M.A."/>
            <person name="McManus D.P."/>
            <person name="Krause L."/>
        </authorList>
    </citation>
    <scope>NUCLEOTIDE SEQUENCE [LARGE SCALE GENOMIC DNA]</scope>
    <source>
        <strain evidence="2 3">IND2009</strain>
    </source>
</reference>
<name>A0A5J4NJD2_9TREM</name>
<evidence type="ECO:0000313" key="2">
    <source>
        <dbReference type="EMBL" id="KAA3675696.1"/>
    </source>
</evidence>
<keyword evidence="3" id="KW-1185">Reference proteome</keyword>
<organism evidence="2 3">
    <name type="scientific">Paragonimus westermani</name>
    <dbReference type="NCBI Taxonomy" id="34504"/>
    <lineage>
        <taxon>Eukaryota</taxon>
        <taxon>Metazoa</taxon>
        <taxon>Spiralia</taxon>
        <taxon>Lophotrochozoa</taxon>
        <taxon>Platyhelminthes</taxon>
        <taxon>Trematoda</taxon>
        <taxon>Digenea</taxon>
        <taxon>Plagiorchiida</taxon>
        <taxon>Troglotremata</taxon>
        <taxon>Troglotrematidae</taxon>
        <taxon>Paragonimus</taxon>
    </lineage>
</organism>
<sequence>MYSVRVNGLFVVFVTRTSSPQGSTSSLLLLPLFEDDFPTSPHSPYTNDTKTSMFDIETLRKVHENPTEWRIRREFLLKNKDVLGPERLECLSHCFINVELYGNAYPEKVMQQIKEYGAGILQFVSN</sequence>
<comment type="caution">
    <text evidence="2">The sequence shown here is derived from an EMBL/GenBank/DDBJ whole genome shotgun (WGS) entry which is preliminary data.</text>
</comment>
<feature type="domain" description="XRN2-binding (XTBD)" evidence="1">
    <location>
        <begin position="56"/>
        <end position="126"/>
    </location>
</feature>
<dbReference type="InterPro" id="IPR021859">
    <property type="entry name" value="XTBD"/>
</dbReference>
<dbReference type="Pfam" id="PF11952">
    <property type="entry name" value="XTBD"/>
    <property type="match status" value="1"/>
</dbReference>
<dbReference type="PANTHER" id="PTHR48430">
    <property type="entry name" value="PARTNER OF XRN-2 PROTEIN 1"/>
    <property type="match status" value="1"/>
</dbReference>
<dbReference type="PROSITE" id="PS51827">
    <property type="entry name" value="XTBD"/>
    <property type="match status" value="1"/>
</dbReference>
<evidence type="ECO:0000313" key="3">
    <source>
        <dbReference type="Proteomes" id="UP000324629"/>
    </source>
</evidence>
<gene>
    <name evidence="2" type="ORF">DEA37_0008517</name>
</gene>
<accession>A0A5J4NJD2</accession>
<evidence type="ECO:0000259" key="1">
    <source>
        <dbReference type="PROSITE" id="PS51827"/>
    </source>
</evidence>
<protein>
    <recommendedName>
        <fullName evidence="1">XRN2-binding (XTBD) domain-containing protein</fullName>
    </recommendedName>
</protein>
<dbReference type="AlphaFoldDB" id="A0A5J4NJD2"/>
<proteinExistence type="predicted"/>
<dbReference type="PANTHER" id="PTHR48430:SF1">
    <property type="entry name" value="PARTNER OF XRN-2 PROTEIN 1"/>
    <property type="match status" value="1"/>
</dbReference>
<dbReference type="EMBL" id="QNGE01002370">
    <property type="protein sequence ID" value="KAA3675696.1"/>
    <property type="molecule type" value="Genomic_DNA"/>
</dbReference>
<dbReference type="Proteomes" id="UP000324629">
    <property type="component" value="Unassembled WGS sequence"/>
</dbReference>